<dbReference type="Pfam" id="PF11154">
    <property type="entry name" value="DUF2934"/>
    <property type="match status" value="1"/>
</dbReference>
<dbReference type="Proteomes" id="UP000183447">
    <property type="component" value="Unassembled WGS sequence"/>
</dbReference>
<evidence type="ECO:0000313" key="2">
    <source>
        <dbReference type="Proteomes" id="UP000183447"/>
    </source>
</evidence>
<dbReference type="AlphaFoldDB" id="A0A1K2I1R7"/>
<protein>
    <recommendedName>
        <fullName evidence="3">DUF2934 domain-containing protein</fullName>
    </recommendedName>
</protein>
<dbReference type="RefSeq" id="WP_177282605.1">
    <property type="nucleotide sequence ID" value="NZ_FPKU01000003.1"/>
</dbReference>
<organism evidence="1 2">
    <name type="scientific">Devosia enhydra</name>
    <dbReference type="NCBI Taxonomy" id="665118"/>
    <lineage>
        <taxon>Bacteria</taxon>
        <taxon>Pseudomonadati</taxon>
        <taxon>Pseudomonadota</taxon>
        <taxon>Alphaproteobacteria</taxon>
        <taxon>Hyphomicrobiales</taxon>
        <taxon>Devosiaceae</taxon>
        <taxon>Devosia</taxon>
    </lineage>
</organism>
<sequence>MRKDTNLAEAIRRTAYFLWEQDGRPEGREVDYWVRAKEAHLRQIAYDAWLAEGAPAETPAEDFWRKAEAVIAPIEADTSPDEEEAPGH</sequence>
<evidence type="ECO:0008006" key="3">
    <source>
        <dbReference type="Google" id="ProtNLM"/>
    </source>
</evidence>
<gene>
    <name evidence="1" type="ORF">SAMN02983003_3505</name>
</gene>
<dbReference type="STRING" id="665118.SAMN02983003_3505"/>
<evidence type="ECO:0000313" key="1">
    <source>
        <dbReference type="EMBL" id="SFZ86325.1"/>
    </source>
</evidence>
<dbReference type="EMBL" id="FPKU01000003">
    <property type="protein sequence ID" value="SFZ86325.1"/>
    <property type="molecule type" value="Genomic_DNA"/>
</dbReference>
<name>A0A1K2I1R7_9HYPH</name>
<keyword evidence="2" id="KW-1185">Reference proteome</keyword>
<accession>A0A1K2I1R7</accession>
<dbReference type="InterPro" id="IPR021327">
    <property type="entry name" value="DUF2934"/>
</dbReference>
<proteinExistence type="predicted"/>
<reference evidence="1 2" key="1">
    <citation type="submission" date="2016-11" db="EMBL/GenBank/DDBJ databases">
        <authorList>
            <person name="Jaros S."/>
            <person name="Januszkiewicz K."/>
            <person name="Wedrychowicz H."/>
        </authorList>
    </citation>
    <scope>NUCLEOTIDE SEQUENCE [LARGE SCALE GENOMIC DNA]</scope>
    <source>
        <strain evidence="1 2">ATCC 23634</strain>
    </source>
</reference>